<gene>
    <name evidence="7" type="ordered locus">CD196_2148</name>
</gene>
<evidence type="ECO:0000256" key="5">
    <source>
        <dbReference type="ARBA" id="ARBA00023136"/>
    </source>
</evidence>
<dbReference type="PRINTS" id="PR00813">
    <property type="entry name" value="BCTERIALGSPG"/>
</dbReference>
<name>A0A0H3N4W9_CLODC</name>
<keyword evidence="3 6" id="KW-0812">Transmembrane</keyword>
<evidence type="ECO:0000256" key="3">
    <source>
        <dbReference type="ARBA" id="ARBA00022692"/>
    </source>
</evidence>
<accession>A0A0H3N4W9</accession>
<dbReference type="PANTHER" id="PTHR30093">
    <property type="entry name" value="GENERAL SECRETION PATHWAY PROTEIN G"/>
    <property type="match status" value="1"/>
</dbReference>
<evidence type="ECO:0007829" key="9">
    <source>
        <dbReference type="PDB" id="8DX4"/>
    </source>
</evidence>
<protein>
    <submittedName>
        <fullName evidence="7">Pilin protein</fullName>
    </submittedName>
</protein>
<dbReference type="SMR" id="A0A0H3N4W9"/>
<dbReference type="EMBL" id="FN538970">
    <property type="protein sequence ID" value="CBA64118.1"/>
    <property type="molecule type" value="Genomic_DNA"/>
</dbReference>
<dbReference type="Gene3D" id="3.30.700.10">
    <property type="entry name" value="Glycoprotein, Type 4 Pilin"/>
    <property type="match status" value="1"/>
</dbReference>
<dbReference type="SUPFAM" id="SSF54523">
    <property type="entry name" value="Pili subunits"/>
    <property type="match status" value="1"/>
</dbReference>
<keyword evidence="2" id="KW-0488">Methylation</keyword>
<evidence type="ECO:0000256" key="1">
    <source>
        <dbReference type="ARBA" id="ARBA00004167"/>
    </source>
</evidence>
<dbReference type="InterPro" id="IPR045584">
    <property type="entry name" value="Pilin-like"/>
</dbReference>
<keyword evidence="9" id="KW-0002">3D-structure</keyword>
<evidence type="ECO:0000256" key="4">
    <source>
        <dbReference type="ARBA" id="ARBA00022989"/>
    </source>
</evidence>
<dbReference type="PDB" id="8DX4">
    <property type="method" value="X-ray"/>
    <property type="resolution" value="2.49 A"/>
    <property type="chains" value="A/B/C/D=29-164"/>
</dbReference>
<dbReference type="NCBIfam" id="TIGR02532">
    <property type="entry name" value="IV_pilin_GFxxxE"/>
    <property type="match status" value="1"/>
</dbReference>
<dbReference type="InterPro" id="IPR000983">
    <property type="entry name" value="Bac_GSPG_pilin"/>
</dbReference>
<keyword evidence="5 6" id="KW-0472">Membrane</keyword>
<sequence>MKNKKGFTLVELLVVIAIIGILAIIALPALFKNIEKAKIAKLEADISAIKSASLSYYADESKYTDGGMISWVKKDGKIIINGGFKDDPLADKIENLGMPYNGSYLLMSSPGHEKYLELSILPEGEISKSGLDKLKNDYGNLIDITNDQNKINIVIKLLNNKSNT</sequence>
<feature type="transmembrane region" description="Helical" evidence="6">
    <location>
        <begin position="12"/>
        <end position="31"/>
    </location>
</feature>
<evidence type="ECO:0000256" key="6">
    <source>
        <dbReference type="SAM" id="Phobius"/>
    </source>
</evidence>
<dbReference type="PANTHER" id="PTHR30093:SF44">
    <property type="entry name" value="TYPE II SECRETION SYSTEM CORE PROTEIN G"/>
    <property type="match status" value="1"/>
</dbReference>
<dbReference type="InterPro" id="IPR012902">
    <property type="entry name" value="N_methyl_site"/>
</dbReference>
<dbReference type="HOGENOM" id="CLU_1617439_0_0_9"/>
<dbReference type="GO" id="GO:0015627">
    <property type="term" value="C:type II protein secretion system complex"/>
    <property type="evidence" value="ECO:0007669"/>
    <property type="project" value="InterPro"/>
</dbReference>
<keyword evidence="4 6" id="KW-1133">Transmembrane helix</keyword>
<evidence type="ECO:0000313" key="7">
    <source>
        <dbReference type="EMBL" id="CBA64118.1"/>
    </source>
</evidence>
<dbReference type="Proteomes" id="UP000002068">
    <property type="component" value="Chromosome"/>
</dbReference>
<dbReference type="Pfam" id="PF07963">
    <property type="entry name" value="N_methyl"/>
    <property type="match status" value="1"/>
</dbReference>
<evidence type="ECO:0000313" key="8">
    <source>
        <dbReference type="Proteomes" id="UP000002068"/>
    </source>
</evidence>
<reference evidence="7 8" key="1">
    <citation type="journal article" date="2009" name="Genome Biol.">
        <title>Comparative genome and phenotypic analysis of Clostridium difficile 027 strains provides insight into the evolution of a hypervirulent bacterium.</title>
        <authorList>
            <person name="Stabler R.A."/>
            <person name="He M."/>
            <person name="Dawson L."/>
            <person name="Martin M."/>
            <person name="Valiente E."/>
            <person name="Corton C."/>
            <person name="Lawley T.D."/>
            <person name="Sebaihia M."/>
            <person name="Quail M.A."/>
            <person name="Rose G."/>
            <person name="Gerding D.N."/>
            <person name="Gibert M."/>
            <person name="Popoff M.R."/>
            <person name="Parkhill J."/>
            <person name="Dougan G."/>
            <person name="Wren B.W."/>
        </authorList>
    </citation>
    <scope>NUCLEOTIDE SEQUENCE [LARGE SCALE GENOMIC DNA]</scope>
    <source>
        <strain evidence="7 8">CD196</strain>
    </source>
</reference>
<proteinExistence type="evidence at protein level"/>
<dbReference type="GO" id="GO:0016020">
    <property type="term" value="C:membrane"/>
    <property type="evidence" value="ECO:0007669"/>
    <property type="project" value="UniProtKB-SubCell"/>
</dbReference>
<reference evidence="9" key="2">
    <citation type="journal article" date="2022" name="J. Biol. Chem.">
        <title>Recognition of extracellular DNA by type IV pili promotes biofilm formation by Clostridioides difficile.</title>
        <authorList>
            <person name="Ronish L.A."/>
            <person name="Sidner B."/>
            <person name="Yu Y."/>
            <person name="Piepenbrink K.H."/>
        </authorList>
    </citation>
    <scope>X-RAY CRYSTALLOGRAPHY (2.49 ANGSTROMS) OF 29-164</scope>
</reference>
<dbReference type="AlphaFoldDB" id="A0A0H3N4W9"/>
<dbReference type="RefSeq" id="WP_009890496.1">
    <property type="nucleotide sequence ID" value="NC_013315.1"/>
</dbReference>
<dbReference type="PROSITE" id="PS00409">
    <property type="entry name" value="PROKAR_NTER_METHYL"/>
    <property type="match status" value="1"/>
</dbReference>
<dbReference type="Pfam" id="PF22434">
    <property type="entry name" value="PilW_C"/>
    <property type="match status" value="1"/>
</dbReference>
<organism evidence="7 8">
    <name type="scientific">Clostridioides difficile (strain CD196)</name>
    <name type="common">Peptoclostridium difficile</name>
    <dbReference type="NCBI Taxonomy" id="645462"/>
    <lineage>
        <taxon>Bacteria</taxon>
        <taxon>Bacillati</taxon>
        <taxon>Bacillota</taxon>
        <taxon>Clostridia</taxon>
        <taxon>Peptostreptococcales</taxon>
        <taxon>Peptostreptococcaceae</taxon>
        <taxon>Clostridioides</taxon>
    </lineage>
</organism>
<dbReference type="KEGG" id="cdc:CD196_2148"/>
<dbReference type="GO" id="GO:0015628">
    <property type="term" value="P:protein secretion by the type II secretion system"/>
    <property type="evidence" value="ECO:0007669"/>
    <property type="project" value="InterPro"/>
</dbReference>
<evidence type="ECO:0000256" key="2">
    <source>
        <dbReference type="ARBA" id="ARBA00022481"/>
    </source>
</evidence>
<comment type="subcellular location">
    <subcellularLocation>
        <location evidence="1">Membrane</location>
        <topology evidence="1">Single-pass membrane protein</topology>
    </subcellularLocation>
</comment>